<name>A0A369TNS9_9RHOB</name>
<dbReference type="OrthoDB" id="9770043at2"/>
<comment type="caution">
    <text evidence="3">The sequence shown here is derived from an EMBL/GenBank/DDBJ whole genome shotgun (WGS) entry which is preliminary data.</text>
</comment>
<reference evidence="3 4" key="1">
    <citation type="submission" date="2018-07" db="EMBL/GenBank/DDBJ databases">
        <title>Thalassococcus profundi sp. nov., a marine bacterium isolated from deep seawater of Okinawa Trough.</title>
        <authorList>
            <person name="Yu M."/>
        </authorList>
    </citation>
    <scope>NUCLEOTIDE SEQUENCE [LARGE SCALE GENOMIC DNA]</scope>
    <source>
        <strain evidence="3 4">WRAS1</strain>
    </source>
</reference>
<dbReference type="AlphaFoldDB" id="A0A369TNS9"/>
<evidence type="ECO:0000313" key="3">
    <source>
        <dbReference type="EMBL" id="RDD66918.1"/>
    </source>
</evidence>
<evidence type="ECO:0000256" key="1">
    <source>
        <dbReference type="SAM" id="SignalP"/>
    </source>
</evidence>
<dbReference type="PROSITE" id="PS51257">
    <property type="entry name" value="PROKAR_LIPOPROTEIN"/>
    <property type="match status" value="1"/>
</dbReference>
<feature type="signal peptide" evidence="1">
    <location>
        <begin position="1"/>
        <end position="22"/>
    </location>
</feature>
<keyword evidence="1" id="KW-0732">Signal</keyword>
<dbReference type="PANTHER" id="PTHR19328">
    <property type="entry name" value="HEDGEHOG-INTERACTING PROTEIN"/>
    <property type="match status" value="1"/>
</dbReference>
<protein>
    <submittedName>
        <fullName evidence="3">PQQ-dependent sugar dehydrogenase</fullName>
    </submittedName>
</protein>
<dbReference type="InterPro" id="IPR012938">
    <property type="entry name" value="Glc/Sorbosone_DH"/>
</dbReference>
<organism evidence="3 4">
    <name type="scientific">Thalassococcus profundi</name>
    <dbReference type="NCBI Taxonomy" id="2282382"/>
    <lineage>
        <taxon>Bacteria</taxon>
        <taxon>Pseudomonadati</taxon>
        <taxon>Pseudomonadota</taxon>
        <taxon>Alphaproteobacteria</taxon>
        <taxon>Rhodobacterales</taxon>
        <taxon>Roseobacteraceae</taxon>
        <taxon>Thalassococcus</taxon>
    </lineage>
</organism>
<dbReference type="EMBL" id="QPMK01000004">
    <property type="protein sequence ID" value="RDD66918.1"/>
    <property type="molecule type" value="Genomic_DNA"/>
</dbReference>
<evidence type="ECO:0000313" key="4">
    <source>
        <dbReference type="Proteomes" id="UP000253977"/>
    </source>
</evidence>
<proteinExistence type="predicted"/>
<evidence type="ECO:0000259" key="2">
    <source>
        <dbReference type="Pfam" id="PF07995"/>
    </source>
</evidence>
<keyword evidence="4" id="KW-1185">Reference proteome</keyword>
<feature type="chain" id="PRO_5016778653" evidence="1">
    <location>
        <begin position="23"/>
        <end position="397"/>
    </location>
</feature>
<gene>
    <name evidence="3" type="ORF">DU478_08215</name>
</gene>
<dbReference type="RefSeq" id="WP_114510463.1">
    <property type="nucleotide sequence ID" value="NZ_QPMK01000004.1"/>
</dbReference>
<dbReference type="Pfam" id="PF07995">
    <property type="entry name" value="GSDH"/>
    <property type="match status" value="1"/>
</dbReference>
<sequence length="397" mass="42857">MTVSRLICFTVTGALATSAACAQEFQRGDRNTALEPQNPSQFRAALKSSGITLEQEVIAEGLEHPWGIEVLPEGGYLVTERPGRLRHVATDGTLSDPISGVPEVVAQDQGGLLDVALAPDFAESRRVYLSYAKPVGDGLSATAAAYGTLNQDMTALEDVTDIFVQSPGSTVDKHFGSRVVFDGDGHVYITTGEHSSPEYRVYAQDLDKTYGKVIRLTLDGEVPDGNPFVDQEGAMPEIWSYGHRNMQGAMMRDGELWTIEHGPQGGDELNKIEPGTNYGWPVISYGQNYSGTDIGEGIAAKDGMAQPVYFWDPVIAPGGMLTYEGDVFSDWQDDVFIGSLYPGGIVRLDLEDGTVVAEERLAMDLGRVRDLEVDSDGTLLAITDTDNGVLVRLSPQS</sequence>
<dbReference type="InterPro" id="IPR011042">
    <property type="entry name" value="6-blade_b-propeller_TolB-like"/>
</dbReference>
<dbReference type="Gene3D" id="2.120.10.30">
    <property type="entry name" value="TolB, C-terminal domain"/>
    <property type="match status" value="1"/>
</dbReference>
<dbReference type="InterPro" id="IPR011041">
    <property type="entry name" value="Quinoprot_gluc/sorb_DH_b-prop"/>
</dbReference>
<dbReference type="SUPFAM" id="SSF50952">
    <property type="entry name" value="Soluble quinoprotein glucose dehydrogenase"/>
    <property type="match status" value="1"/>
</dbReference>
<feature type="domain" description="Glucose/Sorbosone dehydrogenase" evidence="2">
    <location>
        <begin position="62"/>
        <end position="392"/>
    </location>
</feature>
<accession>A0A369TNS9</accession>
<dbReference type="PANTHER" id="PTHR19328:SF75">
    <property type="entry name" value="ALDOSE SUGAR DEHYDROGENASE YLII"/>
    <property type="match status" value="1"/>
</dbReference>
<dbReference type="Proteomes" id="UP000253977">
    <property type="component" value="Unassembled WGS sequence"/>
</dbReference>